<dbReference type="KEGG" id="obg:Verru16b_01831"/>
<name>A0A1D8AV55_9BACT</name>
<dbReference type="Gene3D" id="3.40.980.10">
    <property type="entry name" value="MoaB/Mog-like domain"/>
    <property type="match status" value="1"/>
</dbReference>
<comment type="pathway">
    <text evidence="2 6">Cofactor biosynthesis; molybdopterin biosynthesis.</text>
</comment>
<gene>
    <name evidence="8" type="primary">moeA</name>
    <name evidence="8" type="ORF">Verru16b_01831</name>
</gene>
<evidence type="ECO:0000313" key="9">
    <source>
        <dbReference type="Proteomes" id="UP000095228"/>
    </source>
</evidence>
<dbReference type="PATRIC" id="fig|1838286.3.peg.1843"/>
<comment type="cofactor">
    <cofactor evidence="6">
        <name>Mg(2+)</name>
        <dbReference type="ChEBI" id="CHEBI:18420"/>
    </cofactor>
</comment>
<dbReference type="Proteomes" id="UP000095228">
    <property type="component" value="Chromosome"/>
</dbReference>
<dbReference type="GO" id="GO:0005829">
    <property type="term" value="C:cytosol"/>
    <property type="evidence" value="ECO:0007669"/>
    <property type="project" value="TreeGrafter"/>
</dbReference>
<comment type="similarity">
    <text evidence="3 6">Belongs to the MoeA family.</text>
</comment>
<dbReference type="UniPathway" id="UPA00344"/>
<dbReference type="SUPFAM" id="SSF53218">
    <property type="entry name" value="Molybdenum cofactor biosynthesis proteins"/>
    <property type="match status" value="1"/>
</dbReference>
<reference evidence="8 9" key="1">
    <citation type="submission" date="2016-06" db="EMBL/GenBank/DDBJ databases">
        <title>Three novel species with peptidoglycan cell walls form the new genus Lacunisphaera gen. nov. in the family Opitutaceae of the verrucomicrobial subdivision 4.</title>
        <authorList>
            <person name="Rast P."/>
            <person name="Gloeckner I."/>
            <person name="Jogler M."/>
            <person name="Boedeker C."/>
            <person name="Jeske O."/>
            <person name="Wiegand S."/>
            <person name="Reinhardt R."/>
            <person name="Schumann P."/>
            <person name="Rohde M."/>
            <person name="Spring S."/>
            <person name="Gloeckner F.O."/>
            <person name="Jogler C."/>
        </authorList>
    </citation>
    <scope>NUCLEOTIDE SEQUENCE [LARGE SCALE GENOMIC DNA]</scope>
    <source>
        <strain evidence="8 9">IG16b</strain>
    </source>
</reference>
<dbReference type="EC" id="2.10.1.1" evidence="6"/>
<evidence type="ECO:0000256" key="4">
    <source>
        <dbReference type="ARBA" id="ARBA00023150"/>
    </source>
</evidence>
<keyword evidence="6" id="KW-0460">Magnesium</keyword>
<keyword evidence="6 8" id="KW-0808">Transferase</keyword>
<proteinExistence type="inferred from homology"/>
<dbReference type="Pfam" id="PF00994">
    <property type="entry name" value="MoCF_biosynth"/>
    <property type="match status" value="1"/>
</dbReference>
<dbReference type="RefSeq" id="WP_069961984.1">
    <property type="nucleotide sequence ID" value="NZ_CP016094.1"/>
</dbReference>
<dbReference type="STRING" id="1838286.Verru16b_01831"/>
<dbReference type="SUPFAM" id="SSF63882">
    <property type="entry name" value="MoeA N-terminal region -like"/>
    <property type="match status" value="1"/>
</dbReference>
<dbReference type="FunFam" id="2.170.190.11:FF:000001">
    <property type="entry name" value="Molybdopterin molybdenumtransferase"/>
    <property type="match status" value="1"/>
</dbReference>
<keyword evidence="4 6" id="KW-0501">Molybdenum cofactor biosynthesis</keyword>
<keyword evidence="6" id="KW-0479">Metal-binding</keyword>
<evidence type="ECO:0000259" key="7">
    <source>
        <dbReference type="SMART" id="SM00852"/>
    </source>
</evidence>
<dbReference type="GO" id="GO:0006777">
    <property type="term" value="P:Mo-molybdopterin cofactor biosynthetic process"/>
    <property type="evidence" value="ECO:0007669"/>
    <property type="project" value="UniProtKB-UniRule"/>
</dbReference>
<sequence length="401" mass="41880">MELIPVPAALHEVLARAPRLGTERVPLAAALSRVLREPARADLDSPPFDASAMDGYAVNASSWSQGDPAVVTFRLLGESAAGAAFTGTLAPGECVRIFTGAPVPAGADRVVKQEDTTREGAHVRMTNLGPAGRFIRRRGENRRAGDVVVAAGARLGPPELAALASAGVTQPLVTRRPRAVHIVTGNELVPPHQTPAGAQIRDSNSSLIAALLAQQGTDLVHHAHLPDDLAAAQTLLAALPDHDVLLISGGASVGDHDFARPVLTALGYALHFQQINLRPGKPLVFASRGERLAFALPGNPVSHWVTFQLFVAPLLQKLTTGLDAAPPRRMGRLAPAGPLPPPDARQTIWPARADWVDGEPVLTLLTLASSGDSSGLVGANALVPLPANGLDATRPVEFIPC</sequence>
<dbReference type="SMART" id="SM00852">
    <property type="entry name" value="MoCF_biosynth"/>
    <property type="match status" value="1"/>
</dbReference>
<evidence type="ECO:0000256" key="1">
    <source>
        <dbReference type="ARBA" id="ARBA00002901"/>
    </source>
</evidence>
<evidence type="ECO:0000256" key="2">
    <source>
        <dbReference type="ARBA" id="ARBA00005046"/>
    </source>
</evidence>
<dbReference type="OrthoDB" id="9804758at2"/>
<feature type="domain" description="MoaB/Mog" evidence="7">
    <location>
        <begin position="180"/>
        <end position="317"/>
    </location>
</feature>
<accession>A0A1D8AV55</accession>
<organism evidence="8 9">
    <name type="scientific">Lacunisphaera limnophila</name>
    <dbReference type="NCBI Taxonomy" id="1838286"/>
    <lineage>
        <taxon>Bacteria</taxon>
        <taxon>Pseudomonadati</taxon>
        <taxon>Verrucomicrobiota</taxon>
        <taxon>Opitutia</taxon>
        <taxon>Opitutales</taxon>
        <taxon>Opitutaceae</taxon>
        <taxon>Lacunisphaera</taxon>
    </lineage>
</organism>
<dbReference type="CDD" id="cd00887">
    <property type="entry name" value="MoeA"/>
    <property type="match status" value="1"/>
</dbReference>
<evidence type="ECO:0000256" key="5">
    <source>
        <dbReference type="ARBA" id="ARBA00047317"/>
    </source>
</evidence>
<dbReference type="InterPro" id="IPR036135">
    <property type="entry name" value="MoeA_linker/N_sf"/>
</dbReference>
<dbReference type="InterPro" id="IPR036425">
    <property type="entry name" value="MoaB/Mog-like_dom_sf"/>
</dbReference>
<dbReference type="PANTHER" id="PTHR10192:SF5">
    <property type="entry name" value="GEPHYRIN"/>
    <property type="match status" value="1"/>
</dbReference>
<comment type="catalytic activity">
    <reaction evidence="5">
        <text>adenylyl-molybdopterin + molybdate = Mo-molybdopterin + AMP + H(+)</text>
        <dbReference type="Rhea" id="RHEA:35047"/>
        <dbReference type="ChEBI" id="CHEBI:15378"/>
        <dbReference type="ChEBI" id="CHEBI:36264"/>
        <dbReference type="ChEBI" id="CHEBI:62727"/>
        <dbReference type="ChEBI" id="CHEBI:71302"/>
        <dbReference type="ChEBI" id="CHEBI:456215"/>
        <dbReference type="EC" id="2.10.1.1"/>
    </reaction>
</comment>
<dbReference type="Pfam" id="PF03453">
    <property type="entry name" value="MoeA_N"/>
    <property type="match status" value="1"/>
</dbReference>
<comment type="function">
    <text evidence="1 6">Catalyzes the insertion of molybdate into adenylated molybdopterin with the concomitant release of AMP.</text>
</comment>
<dbReference type="InterPro" id="IPR008284">
    <property type="entry name" value="MoCF_biosynth_CS"/>
</dbReference>
<dbReference type="Gene3D" id="3.90.105.10">
    <property type="entry name" value="Molybdopterin biosynthesis moea protein, domain 2"/>
    <property type="match status" value="1"/>
</dbReference>
<dbReference type="InterPro" id="IPR038987">
    <property type="entry name" value="MoeA-like"/>
</dbReference>
<keyword evidence="6" id="KW-0500">Molybdenum</keyword>
<dbReference type="InterPro" id="IPR036688">
    <property type="entry name" value="MoeA_C_domain_IV_sf"/>
</dbReference>
<dbReference type="EMBL" id="CP016094">
    <property type="protein sequence ID" value="AOS44763.1"/>
    <property type="molecule type" value="Genomic_DNA"/>
</dbReference>
<keyword evidence="9" id="KW-1185">Reference proteome</keyword>
<dbReference type="AlphaFoldDB" id="A0A1D8AV55"/>
<dbReference type="InterPro" id="IPR005110">
    <property type="entry name" value="MoeA_linker/N"/>
</dbReference>
<dbReference type="Gene3D" id="2.40.340.10">
    <property type="entry name" value="MoeA, C-terminal, domain IV"/>
    <property type="match status" value="1"/>
</dbReference>
<evidence type="ECO:0000256" key="6">
    <source>
        <dbReference type="RuleBase" id="RU365090"/>
    </source>
</evidence>
<dbReference type="PROSITE" id="PS01079">
    <property type="entry name" value="MOCF_BIOSYNTHESIS_2"/>
    <property type="match status" value="1"/>
</dbReference>
<dbReference type="InterPro" id="IPR001453">
    <property type="entry name" value="MoaB/Mog_dom"/>
</dbReference>
<evidence type="ECO:0000256" key="3">
    <source>
        <dbReference type="ARBA" id="ARBA00010763"/>
    </source>
</evidence>
<evidence type="ECO:0000313" key="8">
    <source>
        <dbReference type="EMBL" id="AOS44763.1"/>
    </source>
</evidence>
<dbReference type="GO" id="GO:0046872">
    <property type="term" value="F:metal ion binding"/>
    <property type="evidence" value="ECO:0007669"/>
    <property type="project" value="UniProtKB-UniRule"/>
</dbReference>
<dbReference type="PANTHER" id="PTHR10192">
    <property type="entry name" value="MOLYBDOPTERIN BIOSYNTHESIS PROTEIN"/>
    <property type="match status" value="1"/>
</dbReference>
<dbReference type="GO" id="GO:0061599">
    <property type="term" value="F:molybdopterin molybdotransferase activity"/>
    <property type="evidence" value="ECO:0007669"/>
    <property type="project" value="UniProtKB-UniRule"/>
</dbReference>
<dbReference type="Gene3D" id="2.170.190.11">
    <property type="entry name" value="Molybdopterin biosynthesis moea protein, domain 3"/>
    <property type="match status" value="1"/>
</dbReference>
<protein>
    <recommendedName>
        <fullName evidence="6">Molybdopterin molybdenumtransferase</fullName>
        <ecNumber evidence="6">2.10.1.1</ecNumber>
    </recommendedName>
</protein>